<feature type="domain" description="DUF5648" evidence="2">
    <location>
        <begin position="79"/>
        <end position="210"/>
    </location>
</feature>
<protein>
    <recommendedName>
        <fullName evidence="2">DUF5648 domain-containing protein</fullName>
    </recommendedName>
</protein>
<keyword evidence="1" id="KW-0812">Transmembrane</keyword>
<keyword evidence="1" id="KW-1133">Transmembrane helix</keyword>
<gene>
    <name evidence="3" type="ORF">MSAN_01590800</name>
</gene>
<keyword evidence="1" id="KW-0472">Membrane</keyword>
<dbReference type="AlphaFoldDB" id="A0A8H7CY19"/>
<organism evidence="3 4">
    <name type="scientific">Mycena sanguinolenta</name>
    <dbReference type="NCBI Taxonomy" id="230812"/>
    <lineage>
        <taxon>Eukaryota</taxon>
        <taxon>Fungi</taxon>
        <taxon>Dikarya</taxon>
        <taxon>Basidiomycota</taxon>
        <taxon>Agaricomycotina</taxon>
        <taxon>Agaricomycetes</taxon>
        <taxon>Agaricomycetidae</taxon>
        <taxon>Agaricales</taxon>
        <taxon>Marasmiineae</taxon>
        <taxon>Mycenaceae</taxon>
        <taxon>Mycena</taxon>
    </lineage>
</organism>
<comment type="caution">
    <text evidence="3">The sequence shown here is derived from an EMBL/GenBank/DDBJ whole genome shotgun (WGS) entry which is preliminary data.</text>
</comment>
<dbReference type="InterPro" id="IPR043708">
    <property type="entry name" value="DUF5648"/>
</dbReference>
<feature type="transmembrane region" description="Helical" evidence="1">
    <location>
        <begin position="14"/>
        <end position="38"/>
    </location>
</feature>
<reference evidence="3" key="1">
    <citation type="submission" date="2020-05" db="EMBL/GenBank/DDBJ databases">
        <title>Mycena genomes resolve the evolution of fungal bioluminescence.</title>
        <authorList>
            <person name="Tsai I.J."/>
        </authorList>
    </citation>
    <scope>NUCLEOTIDE SEQUENCE</scope>
    <source>
        <strain evidence="3">160909Yilan</strain>
    </source>
</reference>
<evidence type="ECO:0000313" key="4">
    <source>
        <dbReference type="Proteomes" id="UP000623467"/>
    </source>
</evidence>
<dbReference type="OrthoDB" id="9971254at2759"/>
<evidence type="ECO:0000313" key="3">
    <source>
        <dbReference type="EMBL" id="KAF7351583.1"/>
    </source>
</evidence>
<name>A0A8H7CY19_9AGAR</name>
<evidence type="ECO:0000259" key="2">
    <source>
        <dbReference type="Pfam" id="PF18885"/>
    </source>
</evidence>
<sequence length="222" mass="24079">MLLYPTCLHHPPPLLPVVIGIGMRAFITAIFTVFCVVLSGSAHSPGIDESTIPTLAHRTQETCGDNADLVPLFEIDATSLTSHIYTTSNVNVSKYIIDDTASFLGVAALIFPFSEPSTVPLFALRGTGTPSAYFYTTNATERDEVLAQGWQNWTTTGYIYSSQICGSVPLYRLHYIAANTDYIYTTSTATRDDAILNQGFTYEGIAGYVMQLSSFLTGAVCS</sequence>
<dbReference type="Proteomes" id="UP000623467">
    <property type="component" value="Unassembled WGS sequence"/>
</dbReference>
<dbReference type="Pfam" id="PF18885">
    <property type="entry name" value="DUF5648"/>
    <property type="match status" value="1"/>
</dbReference>
<dbReference type="EMBL" id="JACAZH010000013">
    <property type="protein sequence ID" value="KAF7351583.1"/>
    <property type="molecule type" value="Genomic_DNA"/>
</dbReference>
<keyword evidence="4" id="KW-1185">Reference proteome</keyword>
<evidence type="ECO:0000256" key="1">
    <source>
        <dbReference type="SAM" id="Phobius"/>
    </source>
</evidence>
<proteinExistence type="predicted"/>
<accession>A0A8H7CY19</accession>